<dbReference type="GO" id="GO:0005506">
    <property type="term" value="F:iron ion binding"/>
    <property type="evidence" value="ECO:0007669"/>
    <property type="project" value="InterPro"/>
</dbReference>
<dbReference type="GO" id="GO:0004497">
    <property type="term" value="F:monooxygenase activity"/>
    <property type="evidence" value="ECO:0007669"/>
    <property type="project" value="UniProtKB-KW"/>
</dbReference>
<dbReference type="CDD" id="cd11078">
    <property type="entry name" value="CYP130-like"/>
    <property type="match status" value="1"/>
</dbReference>
<dbReference type="PRINTS" id="PR00359">
    <property type="entry name" value="BP450"/>
</dbReference>
<dbReference type="SUPFAM" id="SSF48264">
    <property type="entry name" value="Cytochrome P450"/>
    <property type="match status" value="1"/>
</dbReference>
<keyword evidence="2 7" id="KW-0349">Heme</keyword>
<dbReference type="PROSITE" id="PS00086">
    <property type="entry name" value="CYTOCHROME_P450"/>
    <property type="match status" value="1"/>
</dbReference>
<keyword evidence="6 7" id="KW-0503">Monooxygenase</keyword>
<dbReference type="Gene3D" id="1.10.630.10">
    <property type="entry name" value="Cytochrome P450"/>
    <property type="match status" value="1"/>
</dbReference>
<dbReference type="EC" id="1.14.-.-" evidence="8"/>
<dbReference type="PRINTS" id="PR00385">
    <property type="entry name" value="P450"/>
</dbReference>
<evidence type="ECO:0000256" key="4">
    <source>
        <dbReference type="ARBA" id="ARBA00023002"/>
    </source>
</evidence>
<name>Q08U53_STIAD</name>
<dbReference type="AlphaFoldDB" id="Q08U53"/>
<dbReference type="InterPro" id="IPR001128">
    <property type="entry name" value="Cyt_P450"/>
</dbReference>
<evidence type="ECO:0000313" key="9">
    <source>
        <dbReference type="Proteomes" id="UP000032702"/>
    </source>
</evidence>
<comment type="similarity">
    <text evidence="1 7">Belongs to the cytochrome P450 family.</text>
</comment>
<dbReference type="EMBL" id="AAMD01000134">
    <property type="protein sequence ID" value="EAU64026.1"/>
    <property type="molecule type" value="Genomic_DNA"/>
</dbReference>
<dbReference type="InterPro" id="IPR017972">
    <property type="entry name" value="Cyt_P450_CS"/>
</dbReference>
<dbReference type="PANTHER" id="PTHR46696:SF3">
    <property type="entry name" value="PULCHERRIMINIC ACID SYNTHASE"/>
    <property type="match status" value="1"/>
</dbReference>
<evidence type="ECO:0000256" key="7">
    <source>
        <dbReference type="RuleBase" id="RU000461"/>
    </source>
</evidence>
<dbReference type="GO" id="GO:0020037">
    <property type="term" value="F:heme binding"/>
    <property type="evidence" value="ECO:0007669"/>
    <property type="project" value="InterPro"/>
</dbReference>
<evidence type="ECO:0000256" key="2">
    <source>
        <dbReference type="ARBA" id="ARBA00022617"/>
    </source>
</evidence>
<evidence type="ECO:0000313" key="8">
    <source>
        <dbReference type="EMBL" id="EAU64026.1"/>
    </source>
</evidence>
<reference evidence="8 9" key="1">
    <citation type="submission" date="2006-04" db="EMBL/GenBank/DDBJ databases">
        <authorList>
            <person name="Nierman W.C."/>
        </authorList>
    </citation>
    <scope>NUCLEOTIDE SEQUENCE [LARGE SCALE GENOMIC DNA]</scope>
    <source>
        <strain evidence="8 9">DW4/3-1</strain>
    </source>
</reference>
<evidence type="ECO:0000256" key="6">
    <source>
        <dbReference type="ARBA" id="ARBA00023033"/>
    </source>
</evidence>
<dbReference type="FunFam" id="1.10.630.10:FF:000018">
    <property type="entry name" value="Cytochrome P450 monooxygenase"/>
    <property type="match status" value="1"/>
</dbReference>
<protein>
    <submittedName>
        <fullName evidence="8">Cytochrome P450 107B1</fullName>
        <ecNumber evidence="8">1.14.-.-</ecNumber>
    </submittedName>
</protein>
<dbReference type="PATRIC" id="fig|378806.16.peg.2949"/>
<sequence>MGYEGILFPWNPLPMAARRSADRSPCVTPQRVNILSPEFRADPHSGYAQLRRDTPVVQVEPAGFWAISRYDDVAFVIKNPQLFSSEGFKAAWQPAWVGYNPLANSMIATDGAGHARMRTLVSRAFNASAIQRLEARIRKLAHRLADELAQKGEADFVSQFAMPLPTFVIGELLGLDISLHHRFKGWSDDIASVTPEPLSPEYAQRTLTAISDATRYITEVIEARRHSPAEDLVSDLVRAEVDGQSLTTREIVDFLILLLIAGLETTVHLLANSLLFLAERPEESERLRADPTLIPRFIEEMLRYDSPVQSLVRIVTSDVTVAGVTIPKGEVVLAIIASANRDERQYPEPDRFDLHREQSSISFGYGAHYCIGAQLARMEARCGLEALLSRFSRFQRTSAELTWSQAITVRGPHALPLRFTPA</sequence>
<evidence type="ECO:0000256" key="1">
    <source>
        <dbReference type="ARBA" id="ARBA00010617"/>
    </source>
</evidence>
<dbReference type="InterPro" id="IPR036396">
    <property type="entry name" value="Cyt_P450_sf"/>
</dbReference>
<dbReference type="Pfam" id="PF00067">
    <property type="entry name" value="p450"/>
    <property type="match status" value="1"/>
</dbReference>
<evidence type="ECO:0000256" key="3">
    <source>
        <dbReference type="ARBA" id="ARBA00022723"/>
    </source>
</evidence>
<keyword evidence="5 7" id="KW-0408">Iron</keyword>
<dbReference type="InterPro" id="IPR002397">
    <property type="entry name" value="Cyt_P450_B"/>
</dbReference>
<proteinExistence type="inferred from homology"/>
<keyword evidence="3 7" id="KW-0479">Metal-binding</keyword>
<gene>
    <name evidence="8" type="ORF">STIAU_1612</name>
</gene>
<accession>Q08U53</accession>
<keyword evidence="4 7" id="KW-0560">Oxidoreductase</keyword>
<evidence type="ECO:0000256" key="5">
    <source>
        <dbReference type="ARBA" id="ARBA00023004"/>
    </source>
</evidence>
<dbReference type="PANTHER" id="PTHR46696">
    <property type="entry name" value="P450, PUTATIVE (EUROFUNG)-RELATED"/>
    <property type="match status" value="1"/>
</dbReference>
<comment type="caution">
    <text evidence="8">The sequence shown here is derived from an EMBL/GenBank/DDBJ whole genome shotgun (WGS) entry which is preliminary data.</text>
</comment>
<organism evidence="8 9">
    <name type="scientific">Stigmatella aurantiaca (strain DW4/3-1)</name>
    <dbReference type="NCBI Taxonomy" id="378806"/>
    <lineage>
        <taxon>Bacteria</taxon>
        <taxon>Pseudomonadati</taxon>
        <taxon>Myxococcota</taxon>
        <taxon>Myxococcia</taxon>
        <taxon>Myxococcales</taxon>
        <taxon>Cystobacterineae</taxon>
        <taxon>Archangiaceae</taxon>
        <taxon>Stigmatella</taxon>
    </lineage>
</organism>
<dbReference type="Proteomes" id="UP000032702">
    <property type="component" value="Unassembled WGS sequence"/>
</dbReference>
<dbReference type="GO" id="GO:0016705">
    <property type="term" value="F:oxidoreductase activity, acting on paired donors, with incorporation or reduction of molecular oxygen"/>
    <property type="evidence" value="ECO:0007669"/>
    <property type="project" value="InterPro"/>
</dbReference>